<dbReference type="EMBL" id="CP022530">
    <property type="protein sequence ID" value="ASP38828.1"/>
    <property type="molecule type" value="Genomic_DNA"/>
</dbReference>
<dbReference type="KEGG" id="bsan:CHH28_09110"/>
<proteinExistence type="predicted"/>
<evidence type="ECO:0000256" key="1">
    <source>
        <dbReference type="SAM" id="MobiDB-lite"/>
    </source>
</evidence>
<reference evidence="2 3" key="1">
    <citation type="submission" date="2017-07" db="EMBL/GenBank/DDBJ databases">
        <title>Annotated genome sequence of Bacterioplanes sanyensis isolated from Red Sea.</title>
        <authorList>
            <person name="Rehman Z.U."/>
        </authorList>
    </citation>
    <scope>NUCLEOTIDE SEQUENCE [LARGE SCALE GENOMIC DNA]</scope>
    <source>
        <strain evidence="2 3">NV9</strain>
    </source>
</reference>
<dbReference type="SUPFAM" id="SSF69322">
    <property type="entry name" value="Tricorn protease domain 2"/>
    <property type="match status" value="1"/>
</dbReference>
<dbReference type="Proteomes" id="UP000202440">
    <property type="component" value="Chromosome"/>
</dbReference>
<keyword evidence="3" id="KW-1185">Reference proteome</keyword>
<evidence type="ECO:0000313" key="2">
    <source>
        <dbReference type="EMBL" id="ASP38828.1"/>
    </source>
</evidence>
<protein>
    <submittedName>
        <fullName evidence="2">Uncharacterized protein</fullName>
    </submittedName>
</protein>
<organism evidence="2 3">
    <name type="scientific">Bacterioplanes sanyensis</name>
    <dbReference type="NCBI Taxonomy" id="1249553"/>
    <lineage>
        <taxon>Bacteria</taxon>
        <taxon>Pseudomonadati</taxon>
        <taxon>Pseudomonadota</taxon>
        <taxon>Gammaproteobacteria</taxon>
        <taxon>Oceanospirillales</taxon>
        <taxon>Oceanospirillaceae</taxon>
        <taxon>Bacterioplanes</taxon>
    </lineage>
</organism>
<dbReference type="AlphaFoldDB" id="A0A222FIL2"/>
<dbReference type="InterPro" id="IPR015943">
    <property type="entry name" value="WD40/YVTN_repeat-like_dom_sf"/>
</dbReference>
<evidence type="ECO:0000313" key="3">
    <source>
        <dbReference type="Proteomes" id="UP000202440"/>
    </source>
</evidence>
<dbReference type="Gene3D" id="2.130.10.10">
    <property type="entry name" value="YVTN repeat-like/Quinoprotein amine dehydrogenase"/>
    <property type="match status" value="1"/>
</dbReference>
<accession>A0A222FIL2</accession>
<sequence length="339" mass="36975">MPTVQYDAMASATTFPTQPTEPTQPPVTNPTPGSDAFCANAAMKHLALSDDEQVLLSATDQRLFRLDMEQLTQVGGYFAPYNRTAQINHISTNDNGSLALVSTNEAQGLSVVAVDSMQSLGWAQDNALKAVSKAFFFDDDQRIALSEENGHELVILYAGNLASPSIEQRIDLQANIVDMAISPQRDHLAVLTQDHALYLYELPNVTLVERLTPVANSQALSLQQDQLLMLGENGRVIRTLGYGQRFGNTMANTLQALTLERILGANSDPNDVSEALYLPTQLGNSVIEWHSNSAAVEVASGAVSSQYGRQPVTLTATIRGRFRQQYTEVTRVFRIFTAG</sequence>
<gene>
    <name evidence="2" type="ORF">CHH28_09110</name>
</gene>
<feature type="region of interest" description="Disordered" evidence="1">
    <location>
        <begin position="1"/>
        <end position="34"/>
    </location>
</feature>
<name>A0A222FIL2_9GAMM</name>